<dbReference type="EMBL" id="MNCJ02000331">
    <property type="protein sequence ID" value="KAF5758548.1"/>
    <property type="molecule type" value="Genomic_DNA"/>
</dbReference>
<dbReference type="AlphaFoldDB" id="A0A9K3GXG2"/>
<evidence type="ECO:0000313" key="1">
    <source>
        <dbReference type="EMBL" id="KAF5758548.1"/>
    </source>
</evidence>
<reference evidence="1" key="2">
    <citation type="submission" date="2020-06" db="EMBL/GenBank/DDBJ databases">
        <title>Helianthus annuus Genome sequencing and assembly Release 2.</title>
        <authorList>
            <person name="Gouzy J."/>
            <person name="Langlade N."/>
            <person name="Munos S."/>
        </authorList>
    </citation>
    <scope>NUCLEOTIDE SEQUENCE</scope>
    <source>
        <tissue evidence="1">Leaves</tissue>
    </source>
</reference>
<dbReference type="Proteomes" id="UP000215914">
    <property type="component" value="Unassembled WGS sequence"/>
</dbReference>
<dbReference type="GO" id="GO:0004306">
    <property type="term" value="F:ethanolamine-phosphate cytidylyltransferase activity"/>
    <property type="evidence" value="ECO:0007669"/>
    <property type="project" value="UniProtKB-EC"/>
</dbReference>
<dbReference type="InterPro" id="IPR044608">
    <property type="entry name" value="Ect1/PCYT2"/>
</dbReference>
<comment type="caution">
    <text evidence="1">The sequence shown here is derived from an EMBL/GenBank/DDBJ whole genome shotgun (WGS) entry which is preliminary data.</text>
</comment>
<name>A0A9K3GXG2_HELAN</name>
<organism evidence="1 2">
    <name type="scientific">Helianthus annuus</name>
    <name type="common">Common sunflower</name>
    <dbReference type="NCBI Taxonomy" id="4232"/>
    <lineage>
        <taxon>Eukaryota</taxon>
        <taxon>Viridiplantae</taxon>
        <taxon>Streptophyta</taxon>
        <taxon>Embryophyta</taxon>
        <taxon>Tracheophyta</taxon>
        <taxon>Spermatophyta</taxon>
        <taxon>Magnoliopsida</taxon>
        <taxon>eudicotyledons</taxon>
        <taxon>Gunneridae</taxon>
        <taxon>Pentapetalae</taxon>
        <taxon>asterids</taxon>
        <taxon>campanulids</taxon>
        <taxon>Asterales</taxon>
        <taxon>Asteraceae</taxon>
        <taxon>Asteroideae</taxon>
        <taxon>Heliantheae alliance</taxon>
        <taxon>Heliantheae</taxon>
        <taxon>Helianthus</taxon>
    </lineage>
</organism>
<protein>
    <submittedName>
        <fullName evidence="1">Ethanolamine-phosphate cytidylyltransferase</fullName>
        <ecNumber evidence="1">2.7.7.14</ecNumber>
    </submittedName>
</protein>
<dbReference type="InterPro" id="IPR014729">
    <property type="entry name" value="Rossmann-like_a/b/a_fold"/>
</dbReference>
<dbReference type="PANTHER" id="PTHR45780">
    <property type="entry name" value="ETHANOLAMINE-PHOSPHATE CYTIDYLYLTRANSFERASE"/>
    <property type="match status" value="1"/>
</dbReference>
<dbReference type="PANTHER" id="PTHR45780:SF5">
    <property type="entry name" value="ETHANOLAMINE-PHOSPHATE CYTIDYLYLTRANSFERASE"/>
    <property type="match status" value="1"/>
</dbReference>
<dbReference type="Gramene" id="mRNA:HanXRQr2_Chr16g0730491">
    <property type="protein sequence ID" value="mRNA:HanXRQr2_Chr16g0730491"/>
    <property type="gene ID" value="HanXRQr2_Chr16g0730491"/>
</dbReference>
<keyword evidence="1" id="KW-0548">Nucleotidyltransferase</keyword>
<dbReference type="GO" id="GO:0006646">
    <property type="term" value="P:phosphatidylethanolamine biosynthetic process"/>
    <property type="evidence" value="ECO:0007669"/>
    <property type="project" value="InterPro"/>
</dbReference>
<evidence type="ECO:0000313" key="2">
    <source>
        <dbReference type="Proteomes" id="UP000215914"/>
    </source>
</evidence>
<dbReference type="Gene3D" id="3.40.50.620">
    <property type="entry name" value="HUPs"/>
    <property type="match status" value="1"/>
</dbReference>
<proteinExistence type="predicted"/>
<gene>
    <name evidence="1" type="ORF">HanXRQr2_Chr16g0730491</name>
</gene>
<keyword evidence="2" id="KW-1185">Reference proteome</keyword>
<keyword evidence="1" id="KW-0808">Transferase</keyword>
<sequence length="68" mass="7620">MGTNLESYLKSKHASNFLPTTRRIVQFSNGKGLGPNARVVYIDEGFDLFHVGHVEVCSLLISYLYDSL</sequence>
<reference evidence="1" key="1">
    <citation type="journal article" date="2017" name="Nature">
        <title>The sunflower genome provides insights into oil metabolism, flowering and Asterid evolution.</title>
        <authorList>
            <person name="Badouin H."/>
            <person name="Gouzy J."/>
            <person name="Grassa C.J."/>
            <person name="Murat F."/>
            <person name="Staton S.E."/>
            <person name="Cottret L."/>
            <person name="Lelandais-Briere C."/>
            <person name="Owens G.L."/>
            <person name="Carrere S."/>
            <person name="Mayjonade B."/>
            <person name="Legrand L."/>
            <person name="Gill N."/>
            <person name="Kane N.C."/>
            <person name="Bowers J.E."/>
            <person name="Hubner S."/>
            <person name="Bellec A."/>
            <person name="Berard A."/>
            <person name="Berges H."/>
            <person name="Blanchet N."/>
            <person name="Boniface M.C."/>
            <person name="Brunel D."/>
            <person name="Catrice O."/>
            <person name="Chaidir N."/>
            <person name="Claudel C."/>
            <person name="Donnadieu C."/>
            <person name="Faraut T."/>
            <person name="Fievet G."/>
            <person name="Helmstetter N."/>
            <person name="King M."/>
            <person name="Knapp S.J."/>
            <person name="Lai Z."/>
            <person name="Le Paslier M.C."/>
            <person name="Lippi Y."/>
            <person name="Lorenzon L."/>
            <person name="Mandel J.R."/>
            <person name="Marage G."/>
            <person name="Marchand G."/>
            <person name="Marquand E."/>
            <person name="Bret-Mestries E."/>
            <person name="Morien E."/>
            <person name="Nambeesan S."/>
            <person name="Nguyen T."/>
            <person name="Pegot-Espagnet P."/>
            <person name="Pouilly N."/>
            <person name="Raftis F."/>
            <person name="Sallet E."/>
            <person name="Schiex T."/>
            <person name="Thomas J."/>
            <person name="Vandecasteele C."/>
            <person name="Vares D."/>
            <person name="Vear F."/>
            <person name="Vautrin S."/>
            <person name="Crespi M."/>
            <person name="Mangin B."/>
            <person name="Burke J.M."/>
            <person name="Salse J."/>
            <person name="Munos S."/>
            <person name="Vincourt P."/>
            <person name="Rieseberg L.H."/>
            <person name="Langlade N.B."/>
        </authorList>
    </citation>
    <scope>NUCLEOTIDE SEQUENCE</scope>
    <source>
        <tissue evidence="1">Leaves</tissue>
    </source>
</reference>
<accession>A0A9K3GXG2</accession>
<dbReference type="EC" id="2.7.7.14" evidence="1"/>